<evidence type="ECO:0000313" key="4">
    <source>
        <dbReference type="EMBL" id="QCC44434.1"/>
    </source>
</evidence>
<gene>
    <name evidence="5" type="ORF">APQ99_01154</name>
    <name evidence="4" type="ORF">HBSAL_03550</name>
</gene>
<dbReference type="Proteomes" id="UP000296216">
    <property type="component" value="Chromosome"/>
</dbReference>
<protein>
    <submittedName>
        <fullName evidence="4">GNAT family acetyltransferase</fullName>
        <ecNumber evidence="4">2.3.1.-</ecNumber>
    </submittedName>
    <submittedName>
        <fullName evidence="5">Ribosomal protein S18 acetylase RimI</fullName>
    </submittedName>
</protein>
<dbReference type="GeneID" id="68693533"/>
<dbReference type="InterPro" id="IPR050832">
    <property type="entry name" value="Bact_Acetyltransf"/>
</dbReference>
<organism evidence="4 6">
    <name type="scientific">Halobacterium salinarum (strain ATCC 33171 / DSM 3754 / JCM 8978 / NBRC 102687 / NCIMB 764 / 91-R6)</name>
    <dbReference type="NCBI Taxonomy" id="2597657"/>
    <lineage>
        <taxon>Archaea</taxon>
        <taxon>Methanobacteriati</taxon>
        <taxon>Methanobacteriota</taxon>
        <taxon>Stenosarchaea group</taxon>
        <taxon>Halobacteria</taxon>
        <taxon>Halobacteriales</taxon>
        <taxon>Halobacteriaceae</taxon>
        <taxon>Halobacterium</taxon>
    </lineage>
</organism>
<dbReference type="Pfam" id="PF19133">
    <property type="entry name" value="DUF5816"/>
    <property type="match status" value="1"/>
</dbReference>
<dbReference type="Pfam" id="PF00583">
    <property type="entry name" value="Acetyltransf_1"/>
    <property type="match status" value="1"/>
</dbReference>
<accession>A0A4D6GRT3</accession>
<dbReference type="InterPro" id="IPR016181">
    <property type="entry name" value="Acyl_CoA_acyltransferase"/>
</dbReference>
<dbReference type="InterPro" id="IPR000182">
    <property type="entry name" value="GNAT_dom"/>
</dbReference>
<dbReference type="CDD" id="cd04301">
    <property type="entry name" value="NAT_SF"/>
    <property type="match status" value="1"/>
</dbReference>
<evidence type="ECO:0000313" key="6">
    <source>
        <dbReference type="Proteomes" id="UP000296216"/>
    </source>
</evidence>
<evidence type="ECO:0000256" key="1">
    <source>
        <dbReference type="ARBA" id="ARBA00022679"/>
    </source>
</evidence>
<dbReference type="Gene3D" id="3.40.630.30">
    <property type="match status" value="1"/>
</dbReference>
<reference evidence="4 6" key="1">
    <citation type="journal article" date="2019" name="Microbiol. Resour. Announc.">
        <title>The Genome Sequence of the Halobacterium salinarum Type Strain Is Closely Related to That of Laboratory Strains NRC-1 and R1.</title>
        <authorList>
            <person name="Pfeiffer F."/>
            <person name="Marchfelder A."/>
            <person name="Habermann B."/>
            <person name="Dyall-Smith M.L."/>
        </authorList>
    </citation>
    <scope>NUCLEOTIDE SEQUENCE [LARGE SCALE GENOMIC DNA]</scope>
    <source>
        <strain evidence="4">91-R6</strain>
        <strain evidence="6">ATCC 33171 / DSM 3754 / JCM 8978 / NBRC 102687 / NCIMB 764 / 91-R6</strain>
    </source>
</reference>
<evidence type="ECO:0000256" key="2">
    <source>
        <dbReference type="ARBA" id="ARBA00023315"/>
    </source>
</evidence>
<dbReference type="Proteomes" id="UP000323075">
    <property type="component" value="Unassembled WGS sequence"/>
</dbReference>
<reference evidence="5 7" key="2">
    <citation type="submission" date="2019-07" db="EMBL/GenBank/DDBJ databases">
        <title>Genomic Encyclopedia of Archaeal and Bacterial Type Strains, Phase II (KMG-II): from individual species to whole genera.</title>
        <authorList>
            <person name="Goeker M."/>
        </authorList>
    </citation>
    <scope>NUCLEOTIDE SEQUENCE [LARGE SCALE GENOMIC DNA]</scope>
    <source>
        <strain evidence="5 7">DSM 3754</strain>
    </source>
</reference>
<sequence>MIVREATHADGDAVRAVANASLEASYADPLGDDIVHTAATEWYDSDRLADRLDTDAVQYLVAERDDAVVGFSESERDGDVAAIQWLHVHPDARGDGVGGSLLSDTETHLLEHGASRIEGRVLAANEPGNDFYQAHGYARSGTRELAIRDDTHTEHLYVKLPAAASTAAMTERRETTVGDLWVALDERERGSDAPFYAAYRDADRETKYGFYCAACEHADTAMNTMGRVACNNCGNERRETRWDAAYL</sequence>
<dbReference type="RefSeq" id="WP_010902448.1">
    <property type="nucleotide sequence ID" value="NZ_VRYN01000002.1"/>
</dbReference>
<evidence type="ECO:0000259" key="3">
    <source>
        <dbReference type="PROSITE" id="PS51186"/>
    </source>
</evidence>
<reference evidence="4" key="3">
    <citation type="journal article" name="MicrobiologyOpen">
        <title>Whole-genome comparison between the type strain of Halobacterium salinarum (DSM 3754(T)) and the laboratory strains R1 and NRC-1.</title>
        <authorList>
            <person name="Pfeiffer F."/>
            <person name="Losensky G."/>
            <person name="Marchfelder A."/>
            <person name="Habermann B."/>
            <person name="Dyall-Smith M."/>
        </authorList>
    </citation>
    <scope>NUCLEOTIDE SEQUENCE</scope>
    <source>
        <strain evidence="4">91-R6</strain>
    </source>
</reference>
<dbReference type="InterPro" id="IPR043854">
    <property type="entry name" value="DUF5816"/>
</dbReference>
<feature type="domain" description="N-acetyltransferase" evidence="3">
    <location>
        <begin position="1"/>
        <end position="163"/>
    </location>
</feature>
<dbReference type="AlphaFoldDB" id="A0A4D6GRT3"/>
<dbReference type="EC" id="2.3.1.-" evidence="4"/>
<keyword evidence="1 4" id="KW-0808">Transferase</keyword>
<dbReference type="PANTHER" id="PTHR43877">
    <property type="entry name" value="AMINOALKYLPHOSPHONATE N-ACETYLTRANSFERASE-RELATED-RELATED"/>
    <property type="match status" value="1"/>
</dbReference>
<dbReference type="PROSITE" id="PS51186">
    <property type="entry name" value="GNAT"/>
    <property type="match status" value="1"/>
</dbReference>
<keyword evidence="5" id="KW-0689">Ribosomal protein</keyword>
<proteinExistence type="predicted"/>
<dbReference type="GO" id="GO:0005840">
    <property type="term" value="C:ribosome"/>
    <property type="evidence" value="ECO:0007669"/>
    <property type="project" value="UniProtKB-KW"/>
</dbReference>
<keyword evidence="2 4" id="KW-0012">Acyltransferase</keyword>
<dbReference type="EMBL" id="VRYN01000002">
    <property type="protein sequence ID" value="TYO76517.1"/>
    <property type="molecule type" value="Genomic_DNA"/>
</dbReference>
<name>A0A4D6GRT3_HALS9</name>
<keyword evidence="5" id="KW-0687">Ribonucleoprotein</keyword>
<dbReference type="EMBL" id="CP038631">
    <property type="protein sequence ID" value="QCC44434.1"/>
    <property type="molecule type" value="Genomic_DNA"/>
</dbReference>
<dbReference type="SUPFAM" id="SSF55729">
    <property type="entry name" value="Acyl-CoA N-acyltransferases (Nat)"/>
    <property type="match status" value="1"/>
</dbReference>
<evidence type="ECO:0000313" key="7">
    <source>
        <dbReference type="Proteomes" id="UP000323075"/>
    </source>
</evidence>
<evidence type="ECO:0000313" key="5">
    <source>
        <dbReference type="EMBL" id="TYO76517.1"/>
    </source>
</evidence>
<dbReference type="GO" id="GO:0016747">
    <property type="term" value="F:acyltransferase activity, transferring groups other than amino-acyl groups"/>
    <property type="evidence" value="ECO:0007669"/>
    <property type="project" value="InterPro"/>
</dbReference>